<organism evidence="1 2">
    <name type="scientific">Pseudomonas gorinensis</name>
    <dbReference type="NCBI Taxonomy" id="3240790"/>
    <lineage>
        <taxon>Bacteria</taxon>
        <taxon>Pseudomonadati</taxon>
        <taxon>Pseudomonadota</taxon>
        <taxon>Gammaproteobacteria</taxon>
        <taxon>Pseudomonadales</taxon>
        <taxon>Pseudomonadaceae</taxon>
        <taxon>Pseudomonas</taxon>
    </lineage>
</organism>
<evidence type="ECO:0000313" key="2">
    <source>
        <dbReference type="Proteomes" id="UP000018725"/>
    </source>
</evidence>
<proteinExistence type="predicted"/>
<accession>A0ACA7P8R1</accession>
<gene>
    <name evidence="1" type="ORF">U771_19220</name>
</gene>
<dbReference type="Proteomes" id="UP000018725">
    <property type="component" value="Chromosome"/>
</dbReference>
<reference evidence="1 2" key="1">
    <citation type="journal article" date="2014" name="Genome Announc.">
        <title>Complete Genome Sequence of Pseudomonas sp. Strain TKP, Isolated from a gamma-Hexachlorocyclohexane-Degrading Mixed Culture.</title>
        <authorList>
            <person name="Ohtsubo Y."/>
            <person name="Kishida K."/>
            <person name="Sato T."/>
            <person name="Tabata M."/>
            <person name="Kawasumi T."/>
            <person name="Ogura Y."/>
            <person name="Hayashi T."/>
            <person name="Tsuda M."/>
            <person name="Nagata Y."/>
        </authorList>
    </citation>
    <scope>NUCLEOTIDE SEQUENCE [LARGE SCALE GENOMIC DNA]</scope>
    <source>
        <strain evidence="1 2">TKP</strain>
    </source>
</reference>
<sequence>MGCAAAPKPGSAVCQLKTHRLEWGRFAPQRGASPLATKNAVV</sequence>
<protein>
    <submittedName>
        <fullName evidence="1">Uncharacterized protein</fullName>
    </submittedName>
</protein>
<keyword evidence="2" id="KW-1185">Reference proteome</keyword>
<name>A0ACA7P8R1_9PSED</name>
<evidence type="ECO:0000313" key="1">
    <source>
        <dbReference type="EMBL" id="AHC36360.1"/>
    </source>
</evidence>
<dbReference type="EMBL" id="CP006852">
    <property type="protein sequence ID" value="AHC36360.1"/>
    <property type="molecule type" value="Genomic_DNA"/>
</dbReference>